<evidence type="ECO:0000256" key="1">
    <source>
        <dbReference type="ARBA" id="ARBA00004496"/>
    </source>
</evidence>
<keyword evidence="7" id="KW-0949">S-adenosyl-L-methionine</keyword>
<evidence type="ECO:0000256" key="2">
    <source>
        <dbReference type="ARBA" id="ARBA00005369"/>
    </source>
</evidence>
<dbReference type="InterPro" id="IPR029063">
    <property type="entry name" value="SAM-dependent_MTases_sf"/>
</dbReference>
<organism evidence="8 9">
    <name type="scientific">Geodia barretti</name>
    <name type="common">Barrett's horny sponge</name>
    <dbReference type="NCBI Taxonomy" id="519541"/>
    <lineage>
        <taxon>Eukaryota</taxon>
        <taxon>Metazoa</taxon>
        <taxon>Porifera</taxon>
        <taxon>Demospongiae</taxon>
        <taxon>Heteroscleromorpha</taxon>
        <taxon>Tetractinellida</taxon>
        <taxon>Astrophorina</taxon>
        <taxon>Geodiidae</taxon>
        <taxon>Geodia</taxon>
    </lineage>
</organism>
<comment type="subcellular location">
    <subcellularLocation>
        <location evidence="1">Cytoplasm</location>
    </subcellularLocation>
</comment>
<dbReference type="Gene3D" id="3.40.50.150">
    <property type="entry name" value="Vaccinia Virus protein VP39"/>
    <property type="match status" value="1"/>
</dbReference>
<gene>
    <name evidence="8" type="ORF">GBAR_LOCUS15365</name>
</gene>
<protein>
    <recommendedName>
        <fullName evidence="3">protein-L-isoaspartate(D-aspartate) O-methyltransferase</fullName>
        <ecNumber evidence="3">2.1.1.77</ecNumber>
    </recommendedName>
</protein>
<evidence type="ECO:0000313" key="8">
    <source>
        <dbReference type="EMBL" id="CAI8026813.1"/>
    </source>
</evidence>
<dbReference type="GO" id="GO:0032259">
    <property type="term" value="P:methylation"/>
    <property type="evidence" value="ECO:0007669"/>
    <property type="project" value="UniProtKB-KW"/>
</dbReference>
<keyword evidence="9" id="KW-1185">Reference proteome</keyword>
<keyword evidence="5" id="KW-0489">Methyltransferase</keyword>
<dbReference type="EC" id="2.1.1.77" evidence="3"/>
<dbReference type="Proteomes" id="UP001174909">
    <property type="component" value="Unassembled WGS sequence"/>
</dbReference>
<dbReference type="AlphaFoldDB" id="A0AA35WME0"/>
<keyword evidence="4" id="KW-0963">Cytoplasm</keyword>
<evidence type="ECO:0000256" key="7">
    <source>
        <dbReference type="ARBA" id="ARBA00022691"/>
    </source>
</evidence>
<dbReference type="GO" id="GO:0005737">
    <property type="term" value="C:cytoplasm"/>
    <property type="evidence" value="ECO:0007669"/>
    <property type="project" value="UniProtKB-SubCell"/>
</dbReference>
<evidence type="ECO:0000256" key="6">
    <source>
        <dbReference type="ARBA" id="ARBA00022679"/>
    </source>
</evidence>
<dbReference type="Pfam" id="PF01135">
    <property type="entry name" value="PCMT"/>
    <property type="match status" value="1"/>
</dbReference>
<name>A0AA35WME0_GEOBA</name>
<keyword evidence="6" id="KW-0808">Transferase</keyword>
<dbReference type="InterPro" id="IPR000682">
    <property type="entry name" value="PCMT"/>
</dbReference>
<accession>A0AA35WME0</accession>
<reference evidence="8" key="1">
    <citation type="submission" date="2023-03" db="EMBL/GenBank/DDBJ databases">
        <authorList>
            <person name="Steffen K."/>
            <person name="Cardenas P."/>
        </authorList>
    </citation>
    <scope>NUCLEOTIDE SEQUENCE</scope>
</reference>
<dbReference type="SUPFAM" id="SSF53335">
    <property type="entry name" value="S-adenosyl-L-methionine-dependent methyltransferases"/>
    <property type="match status" value="1"/>
</dbReference>
<evidence type="ECO:0000256" key="3">
    <source>
        <dbReference type="ARBA" id="ARBA00011890"/>
    </source>
</evidence>
<dbReference type="EMBL" id="CASHTH010002237">
    <property type="protein sequence ID" value="CAI8026813.1"/>
    <property type="molecule type" value="Genomic_DNA"/>
</dbReference>
<evidence type="ECO:0000256" key="4">
    <source>
        <dbReference type="ARBA" id="ARBA00022490"/>
    </source>
</evidence>
<proteinExistence type="inferred from homology"/>
<evidence type="ECO:0000313" key="9">
    <source>
        <dbReference type="Proteomes" id="UP001174909"/>
    </source>
</evidence>
<evidence type="ECO:0000256" key="5">
    <source>
        <dbReference type="ARBA" id="ARBA00022603"/>
    </source>
</evidence>
<dbReference type="PANTHER" id="PTHR11579:SF0">
    <property type="entry name" value="PROTEIN-L-ISOASPARTATE(D-ASPARTATE) O-METHYLTRANSFERASE"/>
    <property type="match status" value="1"/>
</dbReference>
<dbReference type="GO" id="GO:0004719">
    <property type="term" value="F:protein-L-isoaspartate (D-aspartate) O-methyltransferase activity"/>
    <property type="evidence" value="ECO:0007669"/>
    <property type="project" value="UniProtKB-EC"/>
</dbReference>
<comment type="similarity">
    <text evidence="2">Belongs to the methyltransferase superfamily. L-isoaspartyl/D-aspartyl protein methyltransferase family.</text>
</comment>
<comment type="caution">
    <text evidence="8">The sequence shown here is derived from an EMBL/GenBank/DDBJ whole genome shotgun (WGS) entry which is preliminary data.</text>
</comment>
<dbReference type="CDD" id="cd02440">
    <property type="entry name" value="AdoMet_MTases"/>
    <property type="match status" value="1"/>
</dbReference>
<dbReference type="PANTHER" id="PTHR11579">
    <property type="entry name" value="PROTEIN-L-ISOASPARTATE O-METHYLTRANSFERASE"/>
    <property type="match status" value="1"/>
</dbReference>
<sequence length="144" mass="15189">MMAIMLEQLGLQPGHRVLEIGAGSGYNAGLMAHIVGDSGQVTTIDIDEDLVEGARNGLRAAGLDAVTVVCQDGGFGHPDHAPYDRIILTVAAWDIVPAWREQLKPGGRLLLPLEVGRSVQKSIAFDKTGDQLESASVKDCGSCP</sequence>